<dbReference type="GO" id="GO:0003677">
    <property type="term" value="F:DNA binding"/>
    <property type="evidence" value="ECO:0007669"/>
    <property type="project" value="InterPro"/>
</dbReference>
<dbReference type="EMBL" id="LAZR01010071">
    <property type="protein sequence ID" value="KKM68974.1"/>
    <property type="molecule type" value="Genomic_DNA"/>
</dbReference>
<dbReference type="AlphaFoldDB" id="A0A0F9JGJ7"/>
<evidence type="ECO:0000313" key="2">
    <source>
        <dbReference type="EMBL" id="KKM68974.1"/>
    </source>
</evidence>
<dbReference type="CDD" id="cd00093">
    <property type="entry name" value="HTH_XRE"/>
    <property type="match status" value="1"/>
</dbReference>
<feature type="non-terminal residue" evidence="2">
    <location>
        <position position="1"/>
    </location>
</feature>
<dbReference type="InterPro" id="IPR010982">
    <property type="entry name" value="Lambda_DNA-bd_dom_sf"/>
</dbReference>
<dbReference type="Gene3D" id="1.10.260.40">
    <property type="entry name" value="lambda repressor-like DNA-binding domains"/>
    <property type="match status" value="1"/>
</dbReference>
<feature type="domain" description="HTH cro/C1-type" evidence="1">
    <location>
        <begin position="95"/>
        <end position="128"/>
    </location>
</feature>
<accession>A0A0F9JGJ7</accession>
<name>A0A0F9JGJ7_9ZZZZ</name>
<gene>
    <name evidence="2" type="ORF">LCGC14_1455480</name>
</gene>
<reference evidence="2" key="1">
    <citation type="journal article" date="2015" name="Nature">
        <title>Complex archaea that bridge the gap between prokaryotes and eukaryotes.</title>
        <authorList>
            <person name="Spang A."/>
            <person name="Saw J.H."/>
            <person name="Jorgensen S.L."/>
            <person name="Zaremba-Niedzwiedzka K."/>
            <person name="Martijn J."/>
            <person name="Lind A.E."/>
            <person name="van Eijk R."/>
            <person name="Schleper C."/>
            <person name="Guy L."/>
            <person name="Ettema T.J."/>
        </authorList>
    </citation>
    <scope>NUCLEOTIDE SEQUENCE</scope>
</reference>
<organism evidence="2">
    <name type="scientific">marine sediment metagenome</name>
    <dbReference type="NCBI Taxonomy" id="412755"/>
    <lineage>
        <taxon>unclassified sequences</taxon>
        <taxon>metagenomes</taxon>
        <taxon>ecological metagenomes</taxon>
    </lineage>
</organism>
<evidence type="ECO:0000259" key="1">
    <source>
        <dbReference type="PROSITE" id="PS50943"/>
    </source>
</evidence>
<dbReference type="SUPFAM" id="SSF47413">
    <property type="entry name" value="lambda repressor-like DNA-binding domains"/>
    <property type="match status" value="1"/>
</dbReference>
<proteinExistence type="predicted"/>
<comment type="caution">
    <text evidence="2">The sequence shown here is derived from an EMBL/GenBank/DDBJ whole genome shotgun (WGS) entry which is preliminary data.</text>
</comment>
<sequence>PLSEWLALGEERERLHDEDGNLNPIWAVGLLEDIEVKPSRTRAWADKDVVEAEERLAIILCLSREKAWKKRYWYLLVATGNEPVPGEYRAFLKRVAYRRSQLGYTQEDIGRLIGTSGNTIASWETGLRGYNWRTHKPTARILLYKAFLERLEPKA</sequence>
<dbReference type="PROSITE" id="PS50943">
    <property type="entry name" value="HTH_CROC1"/>
    <property type="match status" value="1"/>
</dbReference>
<protein>
    <recommendedName>
        <fullName evidence="1">HTH cro/C1-type domain-containing protein</fullName>
    </recommendedName>
</protein>
<dbReference type="InterPro" id="IPR001387">
    <property type="entry name" value="Cro/C1-type_HTH"/>
</dbReference>